<dbReference type="NCBIfam" id="TIGR02120">
    <property type="entry name" value="GspF"/>
    <property type="match status" value="1"/>
</dbReference>
<evidence type="ECO:0000256" key="3">
    <source>
        <dbReference type="ARBA" id="ARBA00005745"/>
    </source>
</evidence>
<dbReference type="RefSeq" id="WP_114278519.1">
    <property type="nucleotide sequence ID" value="NZ_QPJY01000002.1"/>
</dbReference>
<evidence type="ECO:0000256" key="2">
    <source>
        <dbReference type="ARBA" id="ARBA00004429"/>
    </source>
</evidence>
<dbReference type="Pfam" id="PF00482">
    <property type="entry name" value="T2SSF"/>
    <property type="match status" value="2"/>
</dbReference>
<evidence type="ECO:0000256" key="1">
    <source>
        <dbReference type="ARBA" id="ARBA00002684"/>
    </source>
</evidence>
<keyword evidence="9" id="KW-0106">Calcium</keyword>
<dbReference type="PROSITE" id="PS00874">
    <property type="entry name" value="T2SP_F"/>
    <property type="match status" value="1"/>
</dbReference>
<accession>A0A369CII6</accession>
<comment type="similarity">
    <text evidence="3 14">Belongs to the GSP F family.</text>
</comment>
<dbReference type="EMBL" id="QPJY01000002">
    <property type="protein sequence ID" value="RCX31664.1"/>
    <property type="molecule type" value="Genomic_DNA"/>
</dbReference>
<keyword evidence="11 16" id="KW-1133">Transmembrane helix</keyword>
<dbReference type="Gene3D" id="1.20.81.30">
    <property type="entry name" value="Type II secretion system (T2SS), domain F"/>
    <property type="match status" value="2"/>
</dbReference>
<organism evidence="18 19">
    <name type="scientific">Thioalbus denitrificans</name>
    <dbReference type="NCBI Taxonomy" id="547122"/>
    <lineage>
        <taxon>Bacteria</taxon>
        <taxon>Pseudomonadati</taxon>
        <taxon>Pseudomonadota</taxon>
        <taxon>Gammaproteobacteria</taxon>
        <taxon>Chromatiales</taxon>
        <taxon>Ectothiorhodospiraceae</taxon>
        <taxon>Thioalbus</taxon>
    </lineage>
</organism>
<dbReference type="InterPro" id="IPR018076">
    <property type="entry name" value="T2SS_GspF_dom"/>
</dbReference>
<evidence type="ECO:0000256" key="12">
    <source>
        <dbReference type="ARBA" id="ARBA00023136"/>
    </source>
</evidence>
<dbReference type="AlphaFoldDB" id="A0A369CII6"/>
<evidence type="ECO:0000256" key="5">
    <source>
        <dbReference type="ARBA" id="ARBA00022475"/>
    </source>
</evidence>
<evidence type="ECO:0000256" key="6">
    <source>
        <dbReference type="ARBA" id="ARBA00022519"/>
    </source>
</evidence>
<dbReference type="InterPro" id="IPR001992">
    <property type="entry name" value="T2SS_GspF/T4SS_PilC_CS"/>
</dbReference>
<evidence type="ECO:0000259" key="17">
    <source>
        <dbReference type="Pfam" id="PF00482"/>
    </source>
</evidence>
<comment type="caution">
    <text evidence="18">The sequence shown here is derived from an EMBL/GenBank/DDBJ whole genome shotgun (WGS) entry which is preliminary data.</text>
</comment>
<evidence type="ECO:0000256" key="4">
    <source>
        <dbReference type="ARBA" id="ARBA00022448"/>
    </source>
</evidence>
<reference evidence="18 19" key="1">
    <citation type="submission" date="2018-07" db="EMBL/GenBank/DDBJ databases">
        <title>Genomic Encyclopedia of Type Strains, Phase IV (KMG-IV): sequencing the most valuable type-strain genomes for metagenomic binning, comparative biology and taxonomic classification.</title>
        <authorList>
            <person name="Goeker M."/>
        </authorList>
    </citation>
    <scope>NUCLEOTIDE SEQUENCE [LARGE SCALE GENOMIC DNA]</scope>
    <source>
        <strain evidence="18 19">DSM 26407</strain>
    </source>
</reference>
<evidence type="ECO:0000256" key="9">
    <source>
        <dbReference type="ARBA" id="ARBA00022837"/>
    </source>
</evidence>
<dbReference type="Proteomes" id="UP000252707">
    <property type="component" value="Unassembled WGS sequence"/>
</dbReference>
<dbReference type="OrthoDB" id="9805682at2"/>
<dbReference type="InterPro" id="IPR003004">
    <property type="entry name" value="GspF/PilC"/>
</dbReference>
<dbReference type="InterPro" id="IPR042094">
    <property type="entry name" value="T2SS_GspF_sf"/>
</dbReference>
<comment type="function">
    <text evidence="1">Component of the type II secretion system inner membrane complex required for the energy-dependent secretion of extracellular factors such as proteases and toxins from the periplasm.</text>
</comment>
<dbReference type="GO" id="GO:0005886">
    <property type="term" value="C:plasma membrane"/>
    <property type="evidence" value="ECO:0007669"/>
    <property type="project" value="UniProtKB-SubCell"/>
</dbReference>
<keyword evidence="12 16" id="KW-0472">Membrane</keyword>
<evidence type="ECO:0000256" key="14">
    <source>
        <dbReference type="RuleBase" id="RU003923"/>
    </source>
</evidence>
<dbReference type="GO" id="GO:0015628">
    <property type="term" value="P:protein secretion by the type II secretion system"/>
    <property type="evidence" value="ECO:0007669"/>
    <property type="project" value="InterPro"/>
</dbReference>
<keyword evidence="19" id="KW-1185">Reference proteome</keyword>
<evidence type="ECO:0000256" key="16">
    <source>
        <dbReference type="SAM" id="Phobius"/>
    </source>
</evidence>
<feature type="transmembrane region" description="Helical" evidence="16">
    <location>
        <begin position="171"/>
        <end position="194"/>
    </location>
</feature>
<keyword evidence="10" id="KW-0653">Protein transport</keyword>
<evidence type="ECO:0000313" key="19">
    <source>
        <dbReference type="Proteomes" id="UP000252707"/>
    </source>
</evidence>
<dbReference type="FunFam" id="1.20.81.30:FF:000001">
    <property type="entry name" value="Type II secretion system protein F"/>
    <property type="match status" value="2"/>
</dbReference>
<dbReference type="GO" id="GO:0046872">
    <property type="term" value="F:metal ion binding"/>
    <property type="evidence" value="ECO:0007669"/>
    <property type="project" value="UniProtKB-KW"/>
</dbReference>
<evidence type="ECO:0000313" key="18">
    <source>
        <dbReference type="EMBL" id="RCX31664.1"/>
    </source>
</evidence>
<evidence type="ECO:0000256" key="7">
    <source>
        <dbReference type="ARBA" id="ARBA00022692"/>
    </source>
</evidence>
<evidence type="ECO:0000256" key="11">
    <source>
        <dbReference type="ARBA" id="ARBA00022989"/>
    </source>
</evidence>
<feature type="region of interest" description="Disordered" evidence="15">
    <location>
        <begin position="1"/>
        <end position="26"/>
    </location>
</feature>
<keyword evidence="4 14" id="KW-0813">Transport</keyword>
<keyword evidence="7 14" id="KW-0812">Transmembrane</keyword>
<dbReference type="InterPro" id="IPR011850">
    <property type="entry name" value="T2SS_GspF"/>
</dbReference>
<evidence type="ECO:0000256" key="13">
    <source>
        <dbReference type="ARBA" id="ARBA00030750"/>
    </source>
</evidence>
<evidence type="ECO:0000256" key="8">
    <source>
        <dbReference type="ARBA" id="ARBA00022723"/>
    </source>
</evidence>
<name>A0A369CII6_9GAMM</name>
<gene>
    <name evidence="18" type="ORF">DFQ59_1027</name>
</gene>
<feature type="domain" description="Type II secretion system protein GspF" evidence="17">
    <location>
        <begin position="73"/>
        <end position="195"/>
    </location>
</feature>
<feature type="transmembrane region" description="Helical" evidence="16">
    <location>
        <begin position="214"/>
        <end position="244"/>
    </location>
</feature>
<keyword evidence="8" id="KW-0479">Metal-binding</keyword>
<evidence type="ECO:0000256" key="10">
    <source>
        <dbReference type="ARBA" id="ARBA00022927"/>
    </source>
</evidence>
<comment type="subcellular location">
    <subcellularLocation>
        <location evidence="2 14">Cell inner membrane</location>
        <topology evidence="2 14">Multi-pass membrane protein</topology>
    </subcellularLocation>
</comment>
<dbReference type="GO" id="GO:0015627">
    <property type="term" value="C:type II protein secretion system complex"/>
    <property type="evidence" value="ECO:0007669"/>
    <property type="project" value="InterPro"/>
</dbReference>
<dbReference type="PANTHER" id="PTHR30012:SF0">
    <property type="entry name" value="TYPE II SECRETION SYSTEM PROTEIN F-RELATED"/>
    <property type="match status" value="1"/>
</dbReference>
<protein>
    <recommendedName>
        <fullName evidence="13">General secretion pathway protein F</fullName>
    </recommendedName>
</protein>
<keyword evidence="6" id="KW-0997">Cell inner membrane</keyword>
<sequence length="406" mass="43775">MGAFEYTALDGRGRQRRGTLEGETPRQVRQRLREQGLTPLAVEAVERREVRLRAGRAGLLRRGLGATEVALLTRQLATLVRAGTPLAEALTAVAEQSGRPRVRRVVLGVRARVLEGHSLAAGLGAFPHVFPELYRVTVEAGEQAGRLDGVLEGLADYLELRQQQRQKVTLALVYPALLTGVAVLIVAGLLTYVVPEVVQVFEHIHQQLPWLTRALIAASGFLQAHGALLGGGLLALWGLALFLLRRPALRRRWDGVILRLPFVGRLVRGLNAGRFARTLSILTRSGVSAVEALAVAGPVMGRAPLRAAVAEAAARVREGESIHRALGRSRLFPPMLIHLVASGEGGGQLDALLERAAQYQERESDTLVAALLGLLEPLLILAMGGVVLAIVVAILLPIFELNQLVR</sequence>
<dbReference type="PANTHER" id="PTHR30012">
    <property type="entry name" value="GENERAL SECRETION PATHWAY PROTEIN"/>
    <property type="match status" value="1"/>
</dbReference>
<dbReference type="PRINTS" id="PR00812">
    <property type="entry name" value="BCTERIALGSPF"/>
</dbReference>
<keyword evidence="5" id="KW-1003">Cell membrane</keyword>
<evidence type="ECO:0000256" key="15">
    <source>
        <dbReference type="SAM" id="MobiDB-lite"/>
    </source>
</evidence>
<proteinExistence type="inferred from homology"/>
<feature type="transmembrane region" description="Helical" evidence="16">
    <location>
        <begin position="378"/>
        <end position="399"/>
    </location>
</feature>
<feature type="domain" description="Type II secretion system protein GspF" evidence="17">
    <location>
        <begin position="275"/>
        <end position="397"/>
    </location>
</feature>